<dbReference type="EMBL" id="MU274927">
    <property type="protein sequence ID" value="KAI0085957.1"/>
    <property type="molecule type" value="Genomic_DNA"/>
</dbReference>
<gene>
    <name evidence="1" type="ORF">BDY19DRAFT_895703</name>
</gene>
<evidence type="ECO:0000313" key="2">
    <source>
        <dbReference type="Proteomes" id="UP001055072"/>
    </source>
</evidence>
<proteinExistence type="predicted"/>
<reference evidence="1" key="1">
    <citation type="journal article" date="2021" name="Environ. Microbiol.">
        <title>Gene family expansions and transcriptome signatures uncover fungal adaptations to wood decay.</title>
        <authorList>
            <person name="Hage H."/>
            <person name="Miyauchi S."/>
            <person name="Viragh M."/>
            <person name="Drula E."/>
            <person name="Min B."/>
            <person name="Chaduli D."/>
            <person name="Navarro D."/>
            <person name="Favel A."/>
            <person name="Norest M."/>
            <person name="Lesage-Meessen L."/>
            <person name="Balint B."/>
            <person name="Merenyi Z."/>
            <person name="de Eugenio L."/>
            <person name="Morin E."/>
            <person name="Martinez A.T."/>
            <person name="Baldrian P."/>
            <person name="Stursova M."/>
            <person name="Martinez M.J."/>
            <person name="Novotny C."/>
            <person name="Magnuson J.K."/>
            <person name="Spatafora J.W."/>
            <person name="Maurice S."/>
            <person name="Pangilinan J."/>
            <person name="Andreopoulos W."/>
            <person name="LaButti K."/>
            <person name="Hundley H."/>
            <person name="Na H."/>
            <person name="Kuo A."/>
            <person name="Barry K."/>
            <person name="Lipzen A."/>
            <person name="Henrissat B."/>
            <person name="Riley R."/>
            <person name="Ahrendt S."/>
            <person name="Nagy L.G."/>
            <person name="Grigoriev I.V."/>
            <person name="Martin F."/>
            <person name="Rosso M.N."/>
        </authorList>
    </citation>
    <scope>NUCLEOTIDE SEQUENCE</scope>
    <source>
        <strain evidence="1">CBS 384.51</strain>
    </source>
</reference>
<evidence type="ECO:0000313" key="1">
    <source>
        <dbReference type="EMBL" id="KAI0085957.1"/>
    </source>
</evidence>
<sequence length="449" mass="50842">MHAGGSTLPDLMISLWRASIKCDSSDDKSTWEWAVLRETNAWKAHGALVAAVTPYLPGSFDRPPRNPAEKINSGYKAVEFIHYVFGVGPALLYGVLPFRYWQNYCRLVRGWRLMNPPNRKLTPEHLREAHKQFILFLEEFEELYYQRNPSRIHFIRQSIHGLAHLAPEVVRVGPPTIYSQWTMERVIGDLGSEIRQPSNPFSNLSQRALRRCQLNAIKHMVPTLGDDTATTQLPRGACNLGHGYALLRAVDDKEREVRPCEAVALQLFFRNRDSVSADWLVNPRVKKWARVLLPNGTKARSRWKEALKPLTKVRMARMIKVRFFPSLIEYAEVLYYFKLDFSEGPVGFAMVSVCSKPDTDLLSCSVGVVSSLQHRGDDGLAVIDISSILSTLALPPQPVVTAERLAQLGYPASAPPIEDNRFYTYEKGDDEIDSFRDVSQVSGQDNDNE</sequence>
<protein>
    <submittedName>
        <fullName evidence="1">Uncharacterized protein</fullName>
    </submittedName>
</protein>
<dbReference type="Proteomes" id="UP001055072">
    <property type="component" value="Unassembled WGS sequence"/>
</dbReference>
<organism evidence="1 2">
    <name type="scientific">Irpex rosettiformis</name>
    <dbReference type="NCBI Taxonomy" id="378272"/>
    <lineage>
        <taxon>Eukaryota</taxon>
        <taxon>Fungi</taxon>
        <taxon>Dikarya</taxon>
        <taxon>Basidiomycota</taxon>
        <taxon>Agaricomycotina</taxon>
        <taxon>Agaricomycetes</taxon>
        <taxon>Polyporales</taxon>
        <taxon>Irpicaceae</taxon>
        <taxon>Irpex</taxon>
    </lineage>
</organism>
<accession>A0ACB8TV69</accession>
<keyword evidence="2" id="KW-1185">Reference proteome</keyword>
<name>A0ACB8TV69_9APHY</name>
<comment type="caution">
    <text evidence="1">The sequence shown here is derived from an EMBL/GenBank/DDBJ whole genome shotgun (WGS) entry which is preliminary data.</text>
</comment>